<dbReference type="AlphaFoldDB" id="A0A6G0RUU8"/>
<dbReference type="Proteomes" id="UP000486351">
    <property type="component" value="Unassembled WGS sequence"/>
</dbReference>
<dbReference type="EMBL" id="QXFY01000499">
    <property type="protein sequence ID" value="KAE9342609.1"/>
    <property type="molecule type" value="Genomic_DNA"/>
</dbReference>
<proteinExistence type="predicted"/>
<sequence>METLTAELPQMLKAMMSPEKLLVLQGLNPYLACVEGHKIYATFMYKSCD</sequence>
<organism evidence="1 2">
    <name type="scientific">Phytophthora fragariae</name>
    <dbReference type="NCBI Taxonomy" id="53985"/>
    <lineage>
        <taxon>Eukaryota</taxon>
        <taxon>Sar</taxon>
        <taxon>Stramenopiles</taxon>
        <taxon>Oomycota</taxon>
        <taxon>Peronosporomycetes</taxon>
        <taxon>Peronosporales</taxon>
        <taxon>Peronosporaceae</taxon>
        <taxon>Phytophthora</taxon>
    </lineage>
</organism>
<protein>
    <submittedName>
        <fullName evidence="1">Uncharacterized protein</fullName>
    </submittedName>
</protein>
<name>A0A6G0RUU8_9STRA</name>
<reference evidence="1 2" key="1">
    <citation type="submission" date="2018-09" db="EMBL/GenBank/DDBJ databases">
        <title>Genomic investigation of the strawberry pathogen Phytophthora fragariae indicates pathogenicity is determined by transcriptional variation in three key races.</title>
        <authorList>
            <person name="Adams T.M."/>
            <person name="Armitage A.D."/>
            <person name="Sobczyk M.K."/>
            <person name="Bates H.J."/>
            <person name="Dunwell J.M."/>
            <person name="Nellist C.F."/>
            <person name="Harrison R.J."/>
        </authorList>
    </citation>
    <scope>NUCLEOTIDE SEQUENCE [LARGE SCALE GENOMIC DNA]</scope>
    <source>
        <strain evidence="1 2">NOV-77</strain>
    </source>
</reference>
<evidence type="ECO:0000313" key="2">
    <source>
        <dbReference type="Proteomes" id="UP000486351"/>
    </source>
</evidence>
<comment type="caution">
    <text evidence="1">The sequence shown here is derived from an EMBL/GenBank/DDBJ whole genome shotgun (WGS) entry which is preliminary data.</text>
</comment>
<evidence type="ECO:0000313" key="1">
    <source>
        <dbReference type="EMBL" id="KAE9342609.1"/>
    </source>
</evidence>
<gene>
    <name evidence="1" type="ORF">PF008_g10084</name>
</gene>
<accession>A0A6G0RUU8</accession>